<proteinExistence type="predicted"/>
<dbReference type="EMBL" id="CP142737">
    <property type="protein sequence ID" value="WUR05104.1"/>
    <property type="molecule type" value="Genomic_DNA"/>
</dbReference>
<reference evidence="1" key="1">
    <citation type="journal article" date="2024" name="BMC Genomics">
        <title>Functional annotation of a divergent genome using sequence and structure-based similarity.</title>
        <authorList>
            <person name="Svedberg D."/>
            <person name="Winiger R.R."/>
            <person name="Berg A."/>
            <person name="Sharma H."/>
            <person name="Tellgren-Roth C."/>
            <person name="Debrunner-Vossbrinck B.A."/>
            <person name="Vossbrinck C.R."/>
            <person name="Barandun J."/>
        </authorList>
    </citation>
    <scope>NUCLEOTIDE SEQUENCE</scope>
    <source>
        <strain evidence="1">Illinois isolate</strain>
    </source>
</reference>
<sequence>MTCLESSTESTDPINSKFYLCLKEKCYKIKHENRKHIEKIIYEKILQSQLDEIEKEKKAKLDESLLIIESDETLNLEERRGDKLLEDLLKNRSLEYFSDTIDKNRSNLNDLHGAIFRKLVITIIKYNNEIGCYNSRKNNDEMGKNIVRVSHLIGYFLNEGKVEFDRLIPELKTPENQKHFNYLAKIWYKDYKRDISKRYKRIREKNKQL</sequence>
<gene>
    <name evidence="1" type="ORF">VNE69_12089</name>
</gene>
<keyword evidence="2" id="KW-1185">Reference proteome</keyword>
<protein>
    <submittedName>
        <fullName evidence="1">Uncharacterized protein</fullName>
    </submittedName>
</protein>
<evidence type="ECO:0000313" key="2">
    <source>
        <dbReference type="Proteomes" id="UP001334084"/>
    </source>
</evidence>
<evidence type="ECO:0000313" key="1">
    <source>
        <dbReference type="EMBL" id="WUR05104.1"/>
    </source>
</evidence>
<dbReference type="KEGG" id="vnx:VNE69_12089"/>
<dbReference type="RefSeq" id="XP_065331249.1">
    <property type="nucleotide sequence ID" value="XM_065475177.1"/>
</dbReference>
<dbReference type="AlphaFoldDB" id="A0AAX4JGL3"/>
<name>A0AAX4JGL3_9MICR</name>
<accession>A0AAX4JGL3</accession>
<dbReference type="Proteomes" id="UP001334084">
    <property type="component" value="Chromosome 12"/>
</dbReference>
<organism evidence="1 2">
    <name type="scientific">Vairimorpha necatrix</name>
    <dbReference type="NCBI Taxonomy" id="6039"/>
    <lineage>
        <taxon>Eukaryota</taxon>
        <taxon>Fungi</taxon>
        <taxon>Fungi incertae sedis</taxon>
        <taxon>Microsporidia</taxon>
        <taxon>Nosematidae</taxon>
        <taxon>Vairimorpha</taxon>
    </lineage>
</organism>
<dbReference type="GeneID" id="90542951"/>